<dbReference type="AlphaFoldDB" id="A0A2N9GAP9"/>
<sequence length="110" mass="11458">MGGAGDGNFNKIGRRHPSSNPYLRHLSRAETINIVTSHELKPSSRIWRGGDGLGSGVATVREPSGSGGGGSEGVFVVVATGIGVGSGVEGRLGRGKNERERGIELLVRFF</sequence>
<dbReference type="EMBL" id="OIVN01002001">
    <property type="protein sequence ID" value="SPC99707.1"/>
    <property type="molecule type" value="Genomic_DNA"/>
</dbReference>
<evidence type="ECO:0000313" key="2">
    <source>
        <dbReference type="EMBL" id="SPC99707.1"/>
    </source>
</evidence>
<reference evidence="2" key="1">
    <citation type="submission" date="2018-02" db="EMBL/GenBank/DDBJ databases">
        <authorList>
            <person name="Cohen D.B."/>
            <person name="Kent A.D."/>
        </authorList>
    </citation>
    <scope>NUCLEOTIDE SEQUENCE</scope>
</reference>
<name>A0A2N9GAP9_FAGSY</name>
<feature type="region of interest" description="Disordered" evidence="1">
    <location>
        <begin position="1"/>
        <end position="23"/>
    </location>
</feature>
<accession>A0A2N9GAP9</accession>
<organism evidence="2">
    <name type="scientific">Fagus sylvatica</name>
    <name type="common">Beechnut</name>
    <dbReference type="NCBI Taxonomy" id="28930"/>
    <lineage>
        <taxon>Eukaryota</taxon>
        <taxon>Viridiplantae</taxon>
        <taxon>Streptophyta</taxon>
        <taxon>Embryophyta</taxon>
        <taxon>Tracheophyta</taxon>
        <taxon>Spermatophyta</taxon>
        <taxon>Magnoliopsida</taxon>
        <taxon>eudicotyledons</taxon>
        <taxon>Gunneridae</taxon>
        <taxon>Pentapetalae</taxon>
        <taxon>rosids</taxon>
        <taxon>fabids</taxon>
        <taxon>Fagales</taxon>
        <taxon>Fagaceae</taxon>
        <taxon>Fagus</taxon>
    </lineage>
</organism>
<gene>
    <name evidence="2" type="ORF">FSB_LOCUS27589</name>
</gene>
<protein>
    <submittedName>
        <fullName evidence="2">Uncharacterized protein</fullName>
    </submittedName>
</protein>
<proteinExistence type="predicted"/>
<evidence type="ECO:0000256" key="1">
    <source>
        <dbReference type="SAM" id="MobiDB-lite"/>
    </source>
</evidence>